<dbReference type="Proteomes" id="UP001208567">
    <property type="component" value="Unassembled WGS sequence"/>
</dbReference>
<dbReference type="EMBL" id="BRXR01000001">
    <property type="protein sequence ID" value="GLC32137.1"/>
    <property type="molecule type" value="Genomic_DNA"/>
</dbReference>
<dbReference type="InterPro" id="IPR012347">
    <property type="entry name" value="Ferritin-like"/>
</dbReference>
<comment type="caution">
    <text evidence="1">The sequence shown here is derived from an EMBL/GenBank/DDBJ whole genome shotgun (WGS) entry which is preliminary data.</text>
</comment>
<dbReference type="CDD" id="cd01045">
    <property type="entry name" value="Ferritin_like_AB"/>
    <property type="match status" value="1"/>
</dbReference>
<organism evidence="1 2">
    <name type="scientific">Clostridium omnivorum</name>
    <dbReference type="NCBI Taxonomy" id="1604902"/>
    <lineage>
        <taxon>Bacteria</taxon>
        <taxon>Bacillati</taxon>
        <taxon>Bacillota</taxon>
        <taxon>Clostridia</taxon>
        <taxon>Eubacteriales</taxon>
        <taxon>Clostridiaceae</taxon>
        <taxon>Clostridium</taxon>
    </lineage>
</organism>
<evidence type="ECO:0000313" key="1">
    <source>
        <dbReference type="EMBL" id="GLC32137.1"/>
    </source>
</evidence>
<gene>
    <name evidence="1" type="ORF">bsdE14_35470</name>
</gene>
<sequence length="183" mass="21372">MKCLICGMEISLKSINVNKSAFLKSNSDSIIYYCPFCGAINEYIVDGDKMDLLSNNKLNDVELKIIEHAMKLEIFNGDFYKQASELASSKEIKDMFSALSRIEYTHARIHQKLCEYGELPLLNKIDYKRYQNDEELLQQAKLREIHAIHYYNKYEGNIENPNVKVILKELKRVEEEHISLIEK</sequence>
<dbReference type="Pfam" id="PF13668">
    <property type="entry name" value="Ferritin_2"/>
    <property type="match status" value="1"/>
</dbReference>
<reference evidence="1 2" key="1">
    <citation type="journal article" date="2024" name="Int. J. Syst. Evol. Microbiol.">
        <title>Clostridium omnivorum sp. nov., isolated from anoxic soil under the treatment of reductive soil disinfestation.</title>
        <authorList>
            <person name="Ueki A."/>
            <person name="Tonouchi A."/>
            <person name="Kaku N."/>
            <person name="Honma S."/>
            <person name="Ueki K."/>
        </authorList>
    </citation>
    <scope>NUCLEOTIDE SEQUENCE [LARGE SCALE GENOMIC DNA]</scope>
    <source>
        <strain evidence="1 2">E14</strain>
    </source>
</reference>
<dbReference type="Gene3D" id="1.20.1260.10">
    <property type="match status" value="1"/>
</dbReference>
<evidence type="ECO:0008006" key="3">
    <source>
        <dbReference type="Google" id="ProtNLM"/>
    </source>
</evidence>
<name>A0ABQ5NAN7_9CLOT</name>
<accession>A0ABQ5NAN7</accession>
<evidence type="ECO:0000313" key="2">
    <source>
        <dbReference type="Proteomes" id="UP001208567"/>
    </source>
</evidence>
<dbReference type="SUPFAM" id="SSF47240">
    <property type="entry name" value="Ferritin-like"/>
    <property type="match status" value="1"/>
</dbReference>
<keyword evidence="2" id="KW-1185">Reference proteome</keyword>
<proteinExistence type="predicted"/>
<dbReference type="InterPro" id="IPR009078">
    <property type="entry name" value="Ferritin-like_SF"/>
</dbReference>
<protein>
    <recommendedName>
        <fullName evidence="3">Metal-iron-binding protein</fullName>
    </recommendedName>
</protein>